<evidence type="ECO:0000256" key="2">
    <source>
        <dbReference type="ARBA" id="ARBA00005988"/>
    </source>
</evidence>
<keyword evidence="3" id="KW-0645">Protease</keyword>
<dbReference type="SUPFAM" id="SSF49464">
    <property type="entry name" value="Carboxypeptidase regulatory domain-like"/>
    <property type="match status" value="1"/>
</dbReference>
<dbReference type="GO" id="GO:0016485">
    <property type="term" value="P:protein processing"/>
    <property type="evidence" value="ECO:0000318"/>
    <property type="project" value="GO_Central"/>
</dbReference>
<dbReference type="CTD" id="6753289"/>
<dbReference type="EMBL" id="DS985244">
    <property type="protein sequence ID" value="EDV26043.1"/>
    <property type="molecule type" value="Genomic_DNA"/>
</dbReference>
<dbReference type="GO" id="GO:0005615">
    <property type="term" value="C:extracellular space"/>
    <property type="evidence" value="ECO:0000318"/>
    <property type="project" value="GO_Central"/>
</dbReference>
<feature type="domain" description="Peptidase M14" evidence="10">
    <location>
        <begin position="1"/>
        <end position="283"/>
    </location>
</feature>
<reference evidence="11 12" key="1">
    <citation type="journal article" date="2008" name="Nature">
        <title>The Trichoplax genome and the nature of placozoans.</title>
        <authorList>
            <person name="Srivastava M."/>
            <person name="Begovic E."/>
            <person name="Chapman J."/>
            <person name="Putnam N.H."/>
            <person name="Hellsten U."/>
            <person name="Kawashima T."/>
            <person name="Kuo A."/>
            <person name="Mitros T."/>
            <person name="Salamov A."/>
            <person name="Carpenter M.L."/>
            <person name="Signorovitch A.Y."/>
            <person name="Moreno M.A."/>
            <person name="Kamm K."/>
            <person name="Grimwood J."/>
            <person name="Schmutz J."/>
            <person name="Shapiro H."/>
            <person name="Grigoriev I.V."/>
            <person name="Buss L.W."/>
            <person name="Schierwater B."/>
            <person name="Dellaporta S.L."/>
            <person name="Rokhsar D.S."/>
        </authorList>
    </citation>
    <scope>NUCLEOTIDE SEQUENCE [LARGE SCALE GENOMIC DNA]</scope>
    <source>
        <strain evidence="11 12">Grell-BS-1999</strain>
    </source>
</reference>
<comment type="cofactor">
    <cofactor evidence="1">
        <name>Zn(2+)</name>
        <dbReference type="ChEBI" id="CHEBI:29105"/>
    </cofactor>
</comment>
<dbReference type="SMART" id="SM00631">
    <property type="entry name" value="Zn_pept"/>
    <property type="match status" value="1"/>
</dbReference>
<dbReference type="Gene3D" id="2.60.40.1120">
    <property type="entry name" value="Carboxypeptidase-like, regulatory domain"/>
    <property type="match status" value="1"/>
</dbReference>
<keyword evidence="3" id="KW-0121">Carboxypeptidase</keyword>
<feature type="region of interest" description="Disordered" evidence="9">
    <location>
        <begin position="357"/>
        <end position="384"/>
    </location>
</feature>
<evidence type="ECO:0000256" key="4">
    <source>
        <dbReference type="ARBA" id="ARBA00022723"/>
    </source>
</evidence>
<keyword evidence="4" id="KW-0479">Metal-binding</keyword>
<evidence type="ECO:0000256" key="1">
    <source>
        <dbReference type="ARBA" id="ARBA00001947"/>
    </source>
</evidence>
<dbReference type="PROSITE" id="PS52035">
    <property type="entry name" value="PEPTIDASE_M14"/>
    <property type="match status" value="1"/>
</dbReference>
<sequence length="384" mass="42207">MQNQANRCPSIMRLYDIGTSVEGRKLYVMEISDNPGQHESLEPELKYVGNMHGNEVTGRELLLFLIEYICTNYPSDTRVKNLVDSTRLHIMPTMNPDGWERAQEGDSSGVTGRYNARGIDLNRNFPVSTNYVRGLIQPRAAEVETTAVINWIASYPFVISANLHGGALVANYPYDDNLQHSAVYSPTSDDDIFKDLSKAYSFAHASMSKGRRCPGSSESFQDGITNGADWYPLTGGMQDYNYQQSNCFEITLELSCTKYPVGSQLSGFWQDNKNALLTYMEQVHQGIKGIVTDNQGSRVSGASISVQGRGKVIKSTTDGEYWRLLLPGTYSVTASASGFSSTTKSVTVSSSGVSRVDFTMTPGSGGPQPTDPPTQAPTQPAWWF</sequence>
<dbReference type="CDD" id="cd03858">
    <property type="entry name" value="M14_CP_N-E_like"/>
    <property type="match status" value="1"/>
</dbReference>
<organism evidence="11 12">
    <name type="scientific">Trichoplax adhaerens</name>
    <name type="common">Trichoplax reptans</name>
    <dbReference type="NCBI Taxonomy" id="10228"/>
    <lineage>
        <taxon>Eukaryota</taxon>
        <taxon>Metazoa</taxon>
        <taxon>Placozoa</taxon>
        <taxon>Uniplacotomia</taxon>
        <taxon>Trichoplacea</taxon>
        <taxon>Trichoplacidae</taxon>
        <taxon>Trichoplax</taxon>
    </lineage>
</organism>
<dbReference type="eggNOG" id="KOG2649">
    <property type="taxonomic scope" value="Eukaryota"/>
</dbReference>
<evidence type="ECO:0000256" key="6">
    <source>
        <dbReference type="ARBA" id="ARBA00022833"/>
    </source>
</evidence>
<evidence type="ECO:0000313" key="12">
    <source>
        <dbReference type="Proteomes" id="UP000009022"/>
    </source>
</evidence>
<keyword evidence="7" id="KW-0325">Glycoprotein</keyword>
<protein>
    <recommendedName>
        <fullName evidence="10">Peptidase M14 domain-containing protein</fullName>
    </recommendedName>
</protein>
<dbReference type="GO" id="GO:0004181">
    <property type="term" value="F:metallocarboxypeptidase activity"/>
    <property type="evidence" value="ECO:0000318"/>
    <property type="project" value="GO_Central"/>
</dbReference>
<dbReference type="Pfam" id="PF00246">
    <property type="entry name" value="Peptidase_M14"/>
    <property type="match status" value="1"/>
</dbReference>
<evidence type="ECO:0000256" key="9">
    <source>
        <dbReference type="SAM" id="MobiDB-lite"/>
    </source>
</evidence>
<dbReference type="FunFam" id="2.60.40.1120:FF:000004">
    <property type="entry name" value="Carboxypeptidase E"/>
    <property type="match status" value="1"/>
</dbReference>
<dbReference type="PRINTS" id="PR00765">
    <property type="entry name" value="CRBOXYPTASEA"/>
</dbReference>
<dbReference type="Pfam" id="PF13620">
    <property type="entry name" value="CarboxypepD_reg"/>
    <property type="match status" value="1"/>
</dbReference>
<accession>B3RVR7</accession>
<dbReference type="FunCoup" id="B3RVR7">
    <property type="interactions" value="624"/>
</dbReference>
<dbReference type="GO" id="GO:0006518">
    <property type="term" value="P:peptide metabolic process"/>
    <property type="evidence" value="ECO:0000318"/>
    <property type="project" value="GO_Central"/>
</dbReference>
<gene>
    <name evidence="11" type="ORF">TRIADDRAFT_35864</name>
</gene>
<comment type="similarity">
    <text evidence="2 8">Belongs to the peptidase M14 family.</text>
</comment>
<evidence type="ECO:0000313" key="11">
    <source>
        <dbReference type="EMBL" id="EDV26043.1"/>
    </source>
</evidence>
<dbReference type="InterPro" id="IPR008969">
    <property type="entry name" value="CarboxyPept-like_regulatory"/>
</dbReference>
<dbReference type="GeneID" id="6753289"/>
<evidence type="ECO:0000256" key="7">
    <source>
        <dbReference type="ARBA" id="ARBA00023180"/>
    </source>
</evidence>
<dbReference type="PhylomeDB" id="B3RVR7"/>
<keyword evidence="6" id="KW-0862">Zinc</keyword>
<evidence type="ECO:0000256" key="3">
    <source>
        <dbReference type="ARBA" id="ARBA00022645"/>
    </source>
</evidence>
<dbReference type="PANTHER" id="PTHR11532:SF62">
    <property type="entry name" value="CARBOXYPEPTIDASE D"/>
    <property type="match status" value="1"/>
</dbReference>
<feature type="active site" description="Proton donor/acceptor" evidence="8">
    <location>
        <position position="253"/>
    </location>
</feature>
<dbReference type="Gene3D" id="3.40.630.10">
    <property type="entry name" value="Zn peptidases"/>
    <property type="match status" value="1"/>
</dbReference>
<dbReference type="InterPro" id="IPR000834">
    <property type="entry name" value="Peptidase_M14"/>
</dbReference>
<evidence type="ECO:0000259" key="10">
    <source>
        <dbReference type="PROSITE" id="PS52035"/>
    </source>
</evidence>
<proteinExistence type="inferred from homology"/>
<dbReference type="OMA" id="CEEYRHG"/>
<dbReference type="InterPro" id="IPR050753">
    <property type="entry name" value="Peptidase_M14_domain"/>
</dbReference>
<dbReference type="OrthoDB" id="10249045at2759"/>
<dbReference type="AlphaFoldDB" id="B3RVR7"/>
<keyword evidence="5" id="KW-0378">Hydrolase</keyword>
<dbReference type="SUPFAM" id="SSF53187">
    <property type="entry name" value="Zn-dependent exopeptidases"/>
    <property type="match status" value="1"/>
</dbReference>
<name>B3RVR7_TRIAD</name>
<dbReference type="RefSeq" id="XP_002112076.1">
    <property type="nucleotide sequence ID" value="XM_002112040.1"/>
</dbReference>
<dbReference type="Proteomes" id="UP000009022">
    <property type="component" value="Unassembled WGS sequence"/>
</dbReference>
<evidence type="ECO:0000256" key="8">
    <source>
        <dbReference type="PROSITE-ProRule" id="PRU01379"/>
    </source>
</evidence>
<keyword evidence="12" id="KW-1185">Reference proteome</keyword>
<dbReference type="InterPro" id="IPR057247">
    <property type="entry name" value="CARBOXYPEPT_ZN_2"/>
</dbReference>
<dbReference type="CDD" id="cd11308">
    <property type="entry name" value="Peptidase_M14NE-CP-C_like"/>
    <property type="match status" value="1"/>
</dbReference>
<dbReference type="HOGENOM" id="CLU_006722_1_3_1"/>
<dbReference type="FunFam" id="3.40.630.10:FF:000125">
    <property type="entry name" value="Carboxypeptidase D"/>
    <property type="match status" value="1"/>
</dbReference>
<dbReference type="PROSITE" id="PS00133">
    <property type="entry name" value="CARBOXYPEPT_ZN_2"/>
    <property type="match status" value="1"/>
</dbReference>
<dbReference type="PANTHER" id="PTHR11532">
    <property type="entry name" value="PROTEASE M14 CARBOXYPEPTIDASE"/>
    <property type="match status" value="1"/>
</dbReference>
<dbReference type="GO" id="GO:0008270">
    <property type="term" value="F:zinc ion binding"/>
    <property type="evidence" value="ECO:0007669"/>
    <property type="project" value="InterPro"/>
</dbReference>
<dbReference type="InParanoid" id="B3RVR7"/>
<dbReference type="KEGG" id="tad:TRIADDRAFT_35864"/>
<evidence type="ECO:0000256" key="5">
    <source>
        <dbReference type="ARBA" id="ARBA00022801"/>
    </source>
</evidence>